<keyword evidence="2" id="KW-0812">Transmembrane</keyword>
<dbReference type="AlphaFoldDB" id="A0A813C722"/>
<feature type="transmembrane region" description="Helical" evidence="2">
    <location>
        <begin position="157"/>
        <end position="178"/>
    </location>
</feature>
<feature type="transmembrane region" description="Helical" evidence="2">
    <location>
        <begin position="115"/>
        <end position="137"/>
    </location>
</feature>
<dbReference type="EMBL" id="CAJNJA010086241">
    <property type="protein sequence ID" value="CAE7938377.1"/>
    <property type="molecule type" value="Genomic_DNA"/>
</dbReference>
<keyword evidence="4" id="KW-1185">Reference proteome</keyword>
<name>A0A813C722_9DINO</name>
<proteinExistence type="predicted"/>
<dbReference type="Proteomes" id="UP000601435">
    <property type="component" value="Unassembled WGS sequence"/>
</dbReference>
<feature type="region of interest" description="Disordered" evidence="1">
    <location>
        <begin position="274"/>
        <end position="294"/>
    </location>
</feature>
<evidence type="ECO:0000313" key="3">
    <source>
        <dbReference type="EMBL" id="CAE7938377.1"/>
    </source>
</evidence>
<gene>
    <name evidence="3" type="primary">Eef2k</name>
    <name evidence="3" type="ORF">SNEC2469_LOCUS33132</name>
</gene>
<evidence type="ECO:0000256" key="1">
    <source>
        <dbReference type="SAM" id="MobiDB-lite"/>
    </source>
</evidence>
<comment type="caution">
    <text evidence="3">The sequence shown here is derived from an EMBL/GenBank/DDBJ whole genome shotgun (WGS) entry which is preliminary data.</text>
</comment>
<accession>A0A813C722</accession>
<keyword evidence="2" id="KW-1133">Transmembrane helix</keyword>
<sequence length="369" mass="42233">MPEAASDDEFDSGPEIDEPPSETWPLCGSHAVPHSRDTDASIDSDGSAQSIEIPGIYGLLSDRLWRSKTESEIARLQPQEVMDYLQECAEGREGLDAFQFLGFIWATRERCDHHVVLVCLKCLLCVCVQLPGTIMILQELHFESKHPETGRCEEDEIDLLHMLMLGLLGSFEAMFFLVRYRSIVYSGMYRLDLEKLNNIPDFVRPGPVIFGRVYNMLCYSTMCWSSLHLLYHAPNMLEMILNCVALDFMVEMDNMMVTSADYHKLQKHIMDEKQRNEQLHRSGLPPKRGHSEPKRRSRSICFCHNLWSTLHLLFLLIIMVNCLPGMSFLITGLVQLLASCGRPCTHTLLWPLSIVSEFWDEAFRVTEAV</sequence>
<organism evidence="3 4">
    <name type="scientific">Symbiodinium necroappetens</name>
    <dbReference type="NCBI Taxonomy" id="1628268"/>
    <lineage>
        <taxon>Eukaryota</taxon>
        <taxon>Sar</taxon>
        <taxon>Alveolata</taxon>
        <taxon>Dinophyceae</taxon>
        <taxon>Suessiales</taxon>
        <taxon>Symbiodiniaceae</taxon>
        <taxon>Symbiodinium</taxon>
    </lineage>
</organism>
<protein>
    <submittedName>
        <fullName evidence="3">Eef2k protein</fullName>
    </submittedName>
</protein>
<feature type="compositionally biased region" description="Acidic residues" evidence="1">
    <location>
        <begin position="1"/>
        <end position="20"/>
    </location>
</feature>
<keyword evidence="2" id="KW-0472">Membrane</keyword>
<feature type="region of interest" description="Disordered" evidence="1">
    <location>
        <begin position="1"/>
        <end position="47"/>
    </location>
</feature>
<evidence type="ECO:0000313" key="4">
    <source>
        <dbReference type="Proteomes" id="UP000601435"/>
    </source>
</evidence>
<feature type="transmembrane region" description="Helical" evidence="2">
    <location>
        <begin position="312"/>
        <end position="338"/>
    </location>
</feature>
<reference evidence="3" key="1">
    <citation type="submission" date="2021-02" db="EMBL/GenBank/DDBJ databases">
        <authorList>
            <person name="Dougan E. K."/>
            <person name="Rhodes N."/>
            <person name="Thang M."/>
            <person name="Chan C."/>
        </authorList>
    </citation>
    <scope>NUCLEOTIDE SEQUENCE</scope>
</reference>
<evidence type="ECO:0000256" key="2">
    <source>
        <dbReference type="SAM" id="Phobius"/>
    </source>
</evidence>